<keyword evidence="3" id="KW-0963">Cytoplasm</keyword>
<comment type="caution">
    <text evidence="4">The sequence shown here is derived from an EMBL/GenBank/DDBJ whole genome shotgun (WGS) entry which is preliminary data.</text>
</comment>
<dbReference type="EMBL" id="LGSZ01000040">
    <property type="protein sequence ID" value="KPH80595.1"/>
    <property type="molecule type" value="Genomic_DNA"/>
</dbReference>
<proteinExistence type="inferred from homology"/>
<comment type="function">
    <text evidence="3">Required for maturation of urease via the functional incorporation of the urease nickel metallocenter.</text>
</comment>
<dbReference type="PANTHER" id="PTHR33643:SF1">
    <property type="entry name" value="UREASE ACCESSORY PROTEIN D"/>
    <property type="match status" value="1"/>
</dbReference>
<evidence type="ECO:0000313" key="4">
    <source>
        <dbReference type="EMBL" id="KPH80595.1"/>
    </source>
</evidence>
<comment type="subunit">
    <text evidence="3">UreD, UreF and UreG form a complex that acts as a GTP-hydrolysis-dependent molecular chaperone, activating the urease apoprotein by helping to assemble the nickel containing metallocenter of UreC. The UreE protein probably delivers the nickel.</text>
</comment>
<evidence type="ECO:0000256" key="3">
    <source>
        <dbReference type="HAMAP-Rule" id="MF_01384"/>
    </source>
</evidence>
<evidence type="ECO:0000256" key="1">
    <source>
        <dbReference type="ARBA" id="ARBA00007177"/>
    </source>
</evidence>
<gene>
    <name evidence="3" type="primary">ureD</name>
    <name evidence="4" type="ORF">AE618_12625</name>
</gene>
<dbReference type="GO" id="GO:0005737">
    <property type="term" value="C:cytoplasm"/>
    <property type="evidence" value="ECO:0007669"/>
    <property type="project" value="UniProtKB-SubCell"/>
</dbReference>
<dbReference type="HAMAP" id="MF_01384">
    <property type="entry name" value="UreD"/>
    <property type="match status" value="1"/>
</dbReference>
<accession>A0A0N1N263</accession>
<dbReference type="GO" id="GO:0016151">
    <property type="term" value="F:nickel cation binding"/>
    <property type="evidence" value="ECO:0007669"/>
    <property type="project" value="UniProtKB-UniRule"/>
</dbReference>
<reference evidence="4 5" key="1">
    <citation type="submission" date="2015-07" db="EMBL/GenBank/DDBJ databases">
        <title>Whole genome sequencing of Bosea vaviloviae isolated from cave pool.</title>
        <authorList>
            <person name="Tan N.E.H."/>
            <person name="Lee Y.P."/>
            <person name="Gan H.M."/>
            <person name="Barton H."/>
            <person name="Savka M.A."/>
        </authorList>
    </citation>
    <scope>NUCLEOTIDE SEQUENCE [LARGE SCALE GENOMIC DNA]</scope>
    <source>
        <strain evidence="4 5">SD260</strain>
    </source>
</reference>
<dbReference type="OrthoDB" id="9798842at2"/>
<comment type="similarity">
    <text evidence="1 3">Belongs to the UreD family.</text>
</comment>
<dbReference type="Pfam" id="PF01774">
    <property type="entry name" value="UreD"/>
    <property type="match status" value="1"/>
</dbReference>
<keyword evidence="2 3" id="KW-0143">Chaperone</keyword>
<dbReference type="PANTHER" id="PTHR33643">
    <property type="entry name" value="UREASE ACCESSORY PROTEIN D"/>
    <property type="match status" value="1"/>
</dbReference>
<keyword evidence="3" id="KW-0996">Nickel insertion</keyword>
<evidence type="ECO:0000313" key="5">
    <source>
        <dbReference type="Proteomes" id="UP000037822"/>
    </source>
</evidence>
<evidence type="ECO:0000256" key="2">
    <source>
        <dbReference type="ARBA" id="ARBA00023186"/>
    </source>
</evidence>
<organism evidence="4 5">
    <name type="scientific">Bosea vaviloviae</name>
    <dbReference type="NCBI Taxonomy" id="1526658"/>
    <lineage>
        <taxon>Bacteria</taxon>
        <taxon>Pseudomonadati</taxon>
        <taxon>Pseudomonadota</taxon>
        <taxon>Alphaproteobacteria</taxon>
        <taxon>Hyphomicrobiales</taxon>
        <taxon>Boseaceae</taxon>
        <taxon>Bosea</taxon>
    </lineage>
</organism>
<dbReference type="Proteomes" id="UP000037822">
    <property type="component" value="Unassembled WGS sequence"/>
</dbReference>
<dbReference type="AlphaFoldDB" id="A0A0N1N263"/>
<dbReference type="RefSeq" id="WP_054209406.1">
    <property type="nucleotide sequence ID" value="NZ_LGSZ01000040.1"/>
</dbReference>
<sequence>MFAPPVPAASDPLLPAYVRAAGGVRLRFGRVGAQTHRLDVAESGGYRARFPTTFDATSEAVLINTGGGMAGGDAMRVGIDVGPGSDAIVTTQAAEKIYRSQGANTRIETTLSVAAAASLAWLPQESILFSGARLARSLTIDLAADASLVASEAVFFGRSAMGETMLRGALRDRWRIRRDGRLVFADDLRLEGAIAETLARQAVGAGACAAATIIVAGPDLQDKLKQARACGDEASAGTVEIGAGIVADLLVIRLLSPDAQALRRVLVTLLGHLTGRALPRTWST</sequence>
<dbReference type="InterPro" id="IPR002669">
    <property type="entry name" value="UreD"/>
</dbReference>
<name>A0A0N1N263_9HYPH</name>
<comment type="subcellular location">
    <subcellularLocation>
        <location evidence="3">Cytoplasm</location>
    </subcellularLocation>
</comment>
<keyword evidence="5" id="KW-1185">Reference proteome</keyword>
<dbReference type="PATRIC" id="fig|1526658.3.peg.3960"/>
<protein>
    <recommendedName>
        <fullName evidence="3">Urease accessory protein UreD</fullName>
    </recommendedName>
</protein>